<protein>
    <recommendedName>
        <fullName evidence="4">Spore germination protein</fullName>
    </recommendedName>
</protein>
<dbReference type="RefSeq" id="WP_188388496.1">
    <property type="nucleotide sequence ID" value="NZ_BMFK01000001.1"/>
</dbReference>
<dbReference type="Pfam" id="PF10676">
    <property type="entry name" value="gerPA"/>
    <property type="match status" value="1"/>
</dbReference>
<dbReference type="PANTHER" id="PTHR37808:SF1">
    <property type="entry name" value="SPORE GERMINATION PROTEIN-LIKE PROTEIN YDZR"/>
    <property type="match status" value="1"/>
</dbReference>
<reference evidence="2" key="2">
    <citation type="submission" date="2020-09" db="EMBL/GenBank/DDBJ databases">
        <authorList>
            <person name="Sun Q."/>
            <person name="Zhou Y."/>
        </authorList>
    </citation>
    <scope>NUCLEOTIDE SEQUENCE</scope>
    <source>
        <strain evidence="2">CGMCC 1.12698</strain>
    </source>
</reference>
<gene>
    <name evidence="2" type="ORF">GCM10007140_23170</name>
</gene>
<dbReference type="AlphaFoldDB" id="A0A917ERX2"/>
<evidence type="ECO:0000313" key="2">
    <source>
        <dbReference type="EMBL" id="GGE72625.1"/>
    </source>
</evidence>
<keyword evidence="3" id="KW-1185">Reference proteome</keyword>
<proteinExistence type="inferred from homology"/>
<organism evidence="2 3">
    <name type="scientific">Priestia taiwanensis</name>
    <dbReference type="NCBI Taxonomy" id="1347902"/>
    <lineage>
        <taxon>Bacteria</taxon>
        <taxon>Bacillati</taxon>
        <taxon>Bacillota</taxon>
        <taxon>Bacilli</taxon>
        <taxon>Bacillales</taxon>
        <taxon>Bacillaceae</taxon>
        <taxon>Priestia</taxon>
    </lineage>
</organism>
<dbReference type="InterPro" id="IPR019618">
    <property type="entry name" value="Spore_germination_GerPA"/>
</dbReference>
<accession>A0A917ERX2</accession>
<sequence>MPSIIGAFIIQNSDGSINTGDFNNISPKTATKVFSGQGGANVGDVTAVFNGFNATNTLDADVLDQDQILGA</sequence>
<name>A0A917ERX2_9BACI</name>
<reference evidence="2" key="1">
    <citation type="journal article" date="2014" name="Int. J. Syst. Evol. Microbiol.">
        <title>Complete genome sequence of Corynebacterium casei LMG S-19264T (=DSM 44701T), isolated from a smear-ripened cheese.</title>
        <authorList>
            <consortium name="US DOE Joint Genome Institute (JGI-PGF)"/>
            <person name="Walter F."/>
            <person name="Albersmeier A."/>
            <person name="Kalinowski J."/>
            <person name="Ruckert C."/>
        </authorList>
    </citation>
    <scope>NUCLEOTIDE SEQUENCE</scope>
    <source>
        <strain evidence="2">CGMCC 1.12698</strain>
    </source>
</reference>
<evidence type="ECO:0000313" key="3">
    <source>
        <dbReference type="Proteomes" id="UP000605259"/>
    </source>
</evidence>
<evidence type="ECO:0000256" key="1">
    <source>
        <dbReference type="ARBA" id="ARBA00008103"/>
    </source>
</evidence>
<dbReference type="Proteomes" id="UP000605259">
    <property type="component" value="Unassembled WGS sequence"/>
</dbReference>
<comment type="similarity">
    <text evidence="1">Belongs to the GerPA/GerPF family.</text>
</comment>
<evidence type="ECO:0008006" key="4">
    <source>
        <dbReference type="Google" id="ProtNLM"/>
    </source>
</evidence>
<dbReference type="PANTHER" id="PTHR37808">
    <property type="entry name" value="SPORE GERMINATION PROTEIN-LIKE PROTEIN YDZR-RELATED"/>
    <property type="match status" value="1"/>
</dbReference>
<dbReference type="EMBL" id="BMFK01000001">
    <property type="protein sequence ID" value="GGE72625.1"/>
    <property type="molecule type" value="Genomic_DNA"/>
</dbReference>
<comment type="caution">
    <text evidence="2">The sequence shown here is derived from an EMBL/GenBank/DDBJ whole genome shotgun (WGS) entry which is preliminary data.</text>
</comment>